<evidence type="ECO:0000313" key="2">
    <source>
        <dbReference type="Proteomes" id="UP000221165"/>
    </source>
</evidence>
<organism evidence="1 2">
    <name type="scientific">Cystoisospora suis</name>
    <dbReference type="NCBI Taxonomy" id="483139"/>
    <lineage>
        <taxon>Eukaryota</taxon>
        <taxon>Sar</taxon>
        <taxon>Alveolata</taxon>
        <taxon>Apicomplexa</taxon>
        <taxon>Conoidasida</taxon>
        <taxon>Coccidia</taxon>
        <taxon>Eucoccidiorida</taxon>
        <taxon>Eimeriorina</taxon>
        <taxon>Sarcocystidae</taxon>
        <taxon>Cystoisospora</taxon>
    </lineage>
</organism>
<name>A0A2C6KPP6_9APIC</name>
<protein>
    <submittedName>
        <fullName evidence="1">Uncharacterized protein</fullName>
    </submittedName>
</protein>
<feature type="non-terminal residue" evidence="1">
    <location>
        <position position="82"/>
    </location>
</feature>
<comment type="caution">
    <text evidence="1">The sequence shown here is derived from an EMBL/GenBank/DDBJ whole genome shotgun (WGS) entry which is preliminary data.</text>
</comment>
<evidence type="ECO:0000313" key="1">
    <source>
        <dbReference type="EMBL" id="PHJ19099.1"/>
    </source>
</evidence>
<dbReference type="VEuPathDB" id="ToxoDB:CSUI_007064"/>
<dbReference type="Proteomes" id="UP000221165">
    <property type="component" value="Unassembled WGS sequence"/>
</dbReference>
<keyword evidence="2" id="KW-1185">Reference proteome</keyword>
<accession>A0A2C6KPP6</accession>
<dbReference type="GeneID" id="94430425"/>
<gene>
    <name evidence="1" type="ORF">CSUI_007064</name>
</gene>
<dbReference type="EMBL" id="MIGC01003645">
    <property type="protein sequence ID" value="PHJ19099.1"/>
    <property type="molecule type" value="Genomic_DNA"/>
</dbReference>
<proteinExistence type="predicted"/>
<dbReference type="AlphaFoldDB" id="A0A2C6KPP6"/>
<reference evidence="1 2" key="1">
    <citation type="journal article" date="2017" name="Int. J. Parasitol.">
        <title>The genome of the protozoan parasite Cystoisospora suis and a reverse vaccinology approach to identify vaccine candidates.</title>
        <authorList>
            <person name="Palmieri N."/>
            <person name="Shrestha A."/>
            <person name="Ruttkowski B."/>
            <person name="Beck T."/>
            <person name="Vogl C."/>
            <person name="Tomley F."/>
            <person name="Blake D.P."/>
            <person name="Joachim A."/>
        </authorList>
    </citation>
    <scope>NUCLEOTIDE SEQUENCE [LARGE SCALE GENOMIC DNA]</scope>
    <source>
        <strain evidence="1 2">Wien I</strain>
    </source>
</reference>
<sequence>AGPSRIGLTSFRATSEPGRQGEAALRFPAGGTSDLTLGRTVSLTLQRTQPDGMLIDVTTALGPLSFCTRVWLRCSSKAGCPC</sequence>
<feature type="non-terminal residue" evidence="1">
    <location>
        <position position="1"/>
    </location>
</feature>
<dbReference type="RefSeq" id="XP_067920801.1">
    <property type="nucleotide sequence ID" value="XM_068067214.1"/>
</dbReference>